<evidence type="ECO:0000256" key="1">
    <source>
        <dbReference type="ARBA" id="ARBA00016067"/>
    </source>
</evidence>
<evidence type="ECO:0000259" key="7">
    <source>
        <dbReference type="Pfam" id="PF12894"/>
    </source>
</evidence>
<feature type="compositionally biased region" description="Acidic residues" evidence="6">
    <location>
        <begin position="696"/>
        <end position="711"/>
    </location>
</feature>
<evidence type="ECO:0000256" key="3">
    <source>
        <dbReference type="ARBA" id="ARBA00022776"/>
    </source>
</evidence>
<keyword evidence="10" id="KW-1185">Reference proteome</keyword>
<keyword evidence="2" id="KW-0132">Cell division</keyword>
<dbReference type="GO" id="GO:0070979">
    <property type="term" value="P:protein K11-linked ubiquitination"/>
    <property type="evidence" value="ECO:0007669"/>
    <property type="project" value="TreeGrafter"/>
</dbReference>
<dbReference type="AlphaFoldDB" id="A0A834XTK0"/>
<dbReference type="PANTHER" id="PTHR13260">
    <property type="entry name" value="ANAPHASE PROMOTING COMPLEX SUBUNIT 4 APC4"/>
    <property type="match status" value="1"/>
</dbReference>
<organism evidence="9 10">
    <name type="scientific">Aphidius gifuensis</name>
    <name type="common">Parasitoid wasp</name>
    <dbReference type="NCBI Taxonomy" id="684658"/>
    <lineage>
        <taxon>Eukaryota</taxon>
        <taxon>Metazoa</taxon>
        <taxon>Ecdysozoa</taxon>
        <taxon>Arthropoda</taxon>
        <taxon>Hexapoda</taxon>
        <taxon>Insecta</taxon>
        <taxon>Pterygota</taxon>
        <taxon>Neoptera</taxon>
        <taxon>Endopterygota</taxon>
        <taxon>Hymenoptera</taxon>
        <taxon>Apocrita</taxon>
        <taxon>Ichneumonoidea</taxon>
        <taxon>Braconidae</taxon>
        <taxon>Aphidiinae</taxon>
        <taxon>Aphidius</taxon>
    </lineage>
</organism>
<dbReference type="Pfam" id="PF12896">
    <property type="entry name" value="ANAPC4"/>
    <property type="match status" value="1"/>
</dbReference>
<name>A0A834XTK0_APHGI</name>
<protein>
    <recommendedName>
        <fullName evidence="1">Anaphase-promoting complex subunit 4</fullName>
    </recommendedName>
</protein>
<dbReference type="GO" id="GO:0005680">
    <property type="term" value="C:anaphase-promoting complex"/>
    <property type="evidence" value="ECO:0007669"/>
    <property type="project" value="InterPro"/>
</dbReference>
<evidence type="ECO:0000256" key="5">
    <source>
        <dbReference type="ARBA" id="ARBA00023306"/>
    </source>
</evidence>
<comment type="caution">
    <text evidence="9">The sequence shown here is derived from an EMBL/GenBank/DDBJ whole genome shotgun (WGS) entry which is preliminary data.</text>
</comment>
<dbReference type="GO" id="GO:0031145">
    <property type="term" value="P:anaphase-promoting complex-dependent catabolic process"/>
    <property type="evidence" value="ECO:0007669"/>
    <property type="project" value="InterPro"/>
</dbReference>
<dbReference type="Pfam" id="PF12894">
    <property type="entry name" value="ANAPC4_WD40"/>
    <property type="match status" value="1"/>
</dbReference>
<dbReference type="SUPFAM" id="SSF50978">
    <property type="entry name" value="WD40 repeat-like"/>
    <property type="match status" value="1"/>
</dbReference>
<keyword evidence="5" id="KW-0131">Cell cycle</keyword>
<evidence type="ECO:0000259" key="8">
    <source>
        <dbReference type="Pfam" id="PF12896"/>
    </source>
</evidence>
<evidence type="ECO:0000313" key="10">
    <source>
        <dbReference type="Proteomes" id="UP000639338"/>
    </source>
</evidence>
<evidence type="ECO:0000256" key="2">
    <source>
        <dbReference type="ARBA" id="ARBA00022618"/>
    </source>
</evidence>
<dbReference type="InterPro" id="IPR015943">
    <property type="entry name" value="WD40/YVTN_repeat-like_dom_sf"/>
</dbReference>
<proteinExistence type="predicted"/>
<feature type="domain" description="Anaphase-promoting complex subunit 4-like WD40" evidence="7">
    <location>
        <begin position="20"/>
        <end position="109"/>
    </location>
</feature>
<keyword evidence="4" id="KW-0833">Ubl conjugation pathway</keyword>
<feature type="region of interest" description="Disordered" evidence="6">
    <location>
        <begin position="693"/>
        <end position="727"/>
    </location>
</feature>
<dbReference type="InterPro" id="IPR024790">
    <property type="entry name" value="APC4_long_dom"/>
</dbReference>
<dbReference type="Gene3D" id="2.130.10.10">
    <property type="entry name" value="YVTN repeat-like/Quinoprotein amine dehydrogenase"/>
    <property type="match status" value="1"/>
</dbReference>
<dbReference type="PANTHER" id="PTHR13260:SF0">
    <property type="entry name" value="ANAPHASE-PROMOTING COMPLEX SUBUNIT 4"/>
    <property type="match status" value="1"/>
</dbReference>
<keyword evidence="3" id="KW-0498">Mitosis</keyword>
<reference evidence="9 10" key="1">
    <citation type="submission" date="2020-08" db="EMBL/GenBank/DDBJ databases">
        <title>Aphidius gifuensis genome sequencing and assembly.</title>
        <authorList>
            <person name="Du Z."/>
        </authorList>
    </citation>
    <scope>NUCLEOTIDE SEQUENCE [LARGE SCALE GENOMIC DNA]</scope>
    <source>
        <strain evidence="9">YNYX2018</strain>
        <tissue evidence="9">Adults</tissue>
    </source>
</reference>
<feature type="domain" description="Anaphase-promoting complex subunit 4 long" evidence="8">
    <location>
        <begin position="220"/>
        <end position="414"/>
    </location>
</feature>
<evidence type="ECO:0000256" key="4">
    <source>
        <dbReference type="ARBA" id="ARBA00022786"/>
    </source>
</evidence>
<sequence length="727" mass="81662">MSGTIKKLEERSLTTELTLMKWSPKMDLLAVANKKGEVGLHRITWQRVWLLSPQDEAGEVSSMAWRPDGKLLAVTYENSRQLHLIDIENKSILHKKDLNLDNKVTCMSWLPLDTRQSSDPDSTNLSTKFMTSPTGKYLPPLPSLNRGFSQEPERKDFLFQNLDMLLLGYDNGQVSIFVFGMFYCGTTKIGQGSITEISGGSGKPIWVNCRDPDGIKINRMSCSLLETSGAFLKVAQVQANIECLMDYLSHTLMAISEAWETILLEMDEKLARYEELDFPGALAADFLDLLMIGIPTPKLKNFLLRDLTEKGLKKLGHSIEICYSNIQKLVLKHLSSVGMALVYQLAEMRGMARLGGPYESLGLKNETTITNALEASEAFLAKSSEIQQVIDHSMRDYKAFFRWLYVVIAKLTDERVPSEASRVSQQELTFIAEFLRGFDKSDSTGTHRKGVNLEKLGQYLRREPLQIVLTAEGSEWASLVDENKCLRDHPLIVKQDLNSSLLQSHSKLVDAITSIFSEAYKGLLSNFDVNSRYLTSFKASVSTQVVNSAGSLLLAATDDERRVLKLFRIDAEQYDDDCMTFKSASIAMNNRQNSFSKTINDYIISDMQFYSSEYLSILLLNENNSTSSIIQLPINETEMFENENDDLLILGELLDASWPKPFEGIVAKRLAVSGPRKVAAVLNENGRTIRLLETEVGPDDEEDDDDNNETCDDSRMDTSMNSTNVSI</sequence>
<dbReference type="OrthoDB" id="2110451at2759"/>
<dbReference type="InterPro" id="IPR024977">
    <property type="entry name" value="Apc4-like_WD40_dom"/>
</dbReference>
<dbReference type="InterPro" id="IPR024789">
    <property type="entry name" value="APC4"/>
</dbReference>
<dbReference type="GO" id="GO:0051301">
    <property type="term" value="P:cell division"/>
    <property type="evidence" value="ECO:0007669"/>
    <property type="project" value="UniProtKB-KW"/>
</dbReference>
<accession>A0A834XTK0</accession>
<evidence type="ECO:0000256" key="6">
    <source>
        <dbReference type="SAM" id="MobiDB-lite"/>
    </source>
</evidence>
<dbReference type="GO" id="GO:0034399">
    <property type="term" value="C:nuclear periphery"/>
    <property type="evidence" value="ECO:0007669"/>
    <property type="project" value="TreeGrafter"/>
</dbReference>
<dbReference type="EMBL" id="JACMRX010000004">
    <property type="protein sequence ID" value="KAF7990556.1"/>
    <property type="molecule type" value="Genomic_DNA"/>
</dbReference>
<dbReference type="Proteomes" id="UP000639338">
    <property type="component" value="Unassembled WGS sequence"/>
</dbReference>
<gene>
    <name evidence="9" type="ORF">HCN44_000361</name>
</gene>
<dbReference type="InterPro" id="IPR036322">
    <property type="entry name" value="WD40_repeat_dom_sf"/>
</dbReference>
<feature type="compositionally biased region" description="Polar residues" evidence="6">
    <location>
        <begin position="717"/>
        <end position="727"/>
    </location>
</feature>
<evidence type="ECO:0000313" key="9">
    <source>
        <dbReference type="EMBL" id="KAF7990556.1"/>
    </source>
</evidence>